<accession>K7A243</accession>
<gene>
    <name evidence="4" type="ORF">C427_5319</name>
</gene>
<dbReference type="RefSeq" id="WP_007635812.1">
    <property type="nucleotide sequence ID" value="NC_020514.1"/>
</dbReference>
<dbReference type="EMBL" id="CP003837">
    <property type="protein sequence ID" value="AGH47416.1"/>
    <property type="molecule type" value="Genomic_DNA"/>
</dbReference>
<dbReference type="KEGG" id="gps:C427_5319"/>
<evidence type="ECO:0000256" key="1">
    <source>
        <dbReference type="SAM" id="MobiDB-lite"/>
    </source>
</evidence>
<dbReference type="SUPFAM" id="SSF49899">
    <property type="entry name" value="Concanavalin A-like lectins/glucanases"/>
    <property type="match status" value="1"/>
</dbReference>
<dbReference type="Pfam" id="PF13385">
    <property type="entry name" value="Laminin_G_3"/>
    <property type="match status" value="1"/>
</dbReference>
<organism evidence="4 5">
    <name type="scientific">Paraglaciecola psychrophila 170</name>
    <dbReference type="NCBI Taxonomy" id="1129794"/>
    <lineage>
        <taxon>Bacteria</taxon>
        <taxon>Pseudomonadati</taxon>
        <taxon>Pseudomonadota</taxon>
        <taxon>Gammaproteobacteria</taxon>
        <taxon>Alteromonadales</taxon>
        <taxon>Alteromonadaceae</taxon>
        <taxon>Paraglaciecola</taxon>
    </lineage>
</organism>
<dbReference type="OrthoDB" id="9790247at2"/>
<feature type="domain" description="DUF6701" evidence="3">
    <location>
        <begin position="1331"/>
        <end position="1946"/>
    </location>
</feature>
<feature type="signal peptide" evidence="2">
    <location>
        <begin position="1"/>
        <end position="27"/>
    </location>
</feature>
<evidence type="ECO:0000313" key="5">
    <source>
        <dbReference type="Proteomes" id="UP000011864"/>
    </source>
</evidence>
<dbReference type="Proteomes" id="UP000011864">
    <property type="component" value="Chromosome"/>
</dbReference>
<dbReference type="Gene3D" id="2.60.120.200">
    <property type="match status" value="1"/>
</dbReference>
<evidence type="ECO:0000256" key="2">
    <source>
        <dbReference type="SAM" id="SignalP"/>
    </source>
</evidence>
<dbReference type="PATRIC" id="fig|1129794.4.peg.5302"/>
<feature type="region of interest" description="Disordered" evidence="1">
    <location>
        <begin position="1159"/>
        <end position="1182"/>
    </location>
</feature>
<dbReference type="Pfam" id="PF20419">
    <property type="entry name" value="DUF6701"/>
    <property type="match status" value="1"/>
</dbReference>
<dbReference type="InterPro" id="IPR013320">
    <property type="entry name" value="ConA-like_dom_sf"/>
</dbReference>
<evidence type="ECO:0000259" key="3">
    <source>
        <dbReference type="Pfam" id="PF20419"/>
    </source>
</evidence>
<dbReference type="HOGENOM" id="CLU_234808_0_0_6"/>
<dbReference type="InterPro" id="IPR046524">
    <property type="entry name" value="DUF6701"/>
</dbReference>
<dbReference type="eggNOG" id="COG3420">
    <property type="taxonomic scope" value="Bacteria"/>
</dbReference>
<dbReference type="STRING" id="1129794.C427_5319"/>
<reference evidence="4 5" key="1">
    <citation type="journal article" date="2013" name="Genome Announc.">
        <title>Complete Genome Sequence of Glaciecola psychrophila Strain 170T.</title>
        <authorList>
            <person name="Yin J."/>
            <person name="Chen J."/>
            <person name="Liu G."/>
            <person name="Yu Y."/>
            <person name="Song L."/>
            <person name="Wang X."/>
            <person name="Qu X."/>
        </authorList>
    </citation>
    <scope>NUCLEOTIDE SEQUENCE [LARGE SCALE GENOMIC DNA]</scope>
    <source>
        <strain evidence="4 5">170</strain>
    </source>
</reference>
<feature type="chain" id="PRO_5003898736" description="DUF6701 domain-containing protein" evidence="2">
    <location>
        <begin position="28"/>
        <end position="1949"/>
    </location>
</feature>
<keyword evidence="2" id="KW-0732">Signal</keyword>
<keyword evidence="5" id="KW-1185">Reference proteome</keyword>
<protein>
    <recommendedName>
        <fullName evidence="3">DUF6701 domain-containing protein</fullName>
    </recommendedName>
</protein>
<sequence>MHYNSQKLTYLRILPILLVCLSGNVYAAIGDYCETTFVDGATAHGNGKIEIGNSPTIYNNPDGVLAALNETNIEDLNCNGFGACQVSGTATETLNLGAFLESSNENNNVDVDSSSVTVGGTSGPYTGNNFGTINVNSGGILTFSSEHTQYRIKEINVLENGNNATLNLTPGDYYIEEIETYENTIINIIGSGEVRIFLRDHSDFEGNTRVNINGNVGQLLIYAYDKIHFKGSTEINGLVYSQDEVEFKNTTVLNGAASAGDKLKIKNNANIYYSCGASEPAPNQCDAVFPDGASTHSLGGTISFGNNSLLFGSDNNQLATTAVSKNGGSNVDTCDTADCVATGTPSSIISTVNFQTTASTIDVTVGFQDTKTIGTGTGDLSGYEYKNINGSSEATITFSDAHNEYWVDTLALGFKNTLYLQAGGTYWINQLTMGSQVDIIVKGSGTALIYVNQSLTSPSPGLINSPSNNNSGDASKLVMYVFSDVTFNNQSTYTGSLYVEGNLSLISSSHAFGSISAANIDLGSQSTITYQSEEIADTDFGSLCTEVVIAPYQITGHPKSITDGDDWSWNGSYIVDWRAAMEDANNFGEGGVVSKVIESVDLSSLNASSLSTVDAFVSTWWSSSQSSSYHSMLRDFFLAGGDLILLQDDNSHDGIGEFLGIEAISGMSNPTTISSPLQDGPFGAVGSITLNDGASHLDSAQIDALGGTICGVDQSEQATFACWEEGEYALGAGKLVIITDTEFVTTINNEANYSSLNDKGKLALNVLEFLVRTPQTPTPLIEYHFDELSWTGSANEVIDSSGNNYNGTAIGGITTATGKICNAAQIPNNNSVSTFEAVDTEVDLDTVIGSSGTISLWYKGDSDWNSGTDKRLFDASDGDKYFFAEIGSDGRVKFFFEDGNDGDYQKTTNDPISVGAGVWKHLTFVWDVTNITAKIFVDGVEQNMSSGSNKDGGTPALTGLDTLYFGDNRDTSYTTGESSASGLIDEALVFDSVLTTTQIQDIFTNQDAGNNWDGTTRSCPVITCGTLNAVGIKIGSGDGSSDSQINTTSEALAIHAAWLTASSPATGTIDTGSDTYNVTASGSSEVNRIDFGGASKDFAGTLSYPGADTGVSGEDFLVHTSGTLSLPAGDYTIYVESDDGFSFVMDTLNGDTVSFSKFGNSSSGTNNELRHENTTGNSDTGGSFTLTQDSVFDISAIFFERASGDYLEISISNDIRNNKAPSGYEILRHGALNEKIKLGQCAATSQIDHYRIEHDSQGFTCEAEKVVVKACINNDENCGLYDQDTIITLSPTGWIDGDNPPAFVGSADFFLNHSVAETITLGISSASPSAPVKCFQAGVEASCDLTFSNDGFEIYGANFGDSLPDQLAANNFLNVNLRAVRSNNNVCEALLIGQRDINLTYNCDSPDTCLTPLNGISIAGDGSGESTGNIEVEFDSLGVASLDVLNYPDAGRLTLRVQAEVEGVTITNSDIKTVDVYPSYLQLAVAQSELLYASSGEQNNYIAAEPFTFSIGAYGVNDALLPNYQAENALLKVTRIQPASLGSNGSFKYSDTGINSASIGSSFATASGLSFSAGKHQYTGAYYDEVGRINIDVKDETYLGNEIVSNGSLTLGDFYPAYFDVAVSVQPTLADTCGVFSYIGETIGFATNPELTVTAYNALDQVTDNYSDTDWNYLPDESTLETNLSYLDSSTYTVTGTAREIDVGDAPIVTNNTNYDGSGTVAINNGLFQYNKVGTNNSTFDITSPFSGSVDLVFASGFFTTTFTGKGGSDSICYRDSYVSASCNSLSIENVIGTEVRYGRISLSSTYGPETESLVVPIQTEYYDTGQWLLNKADNCTSIAFEESANHMELLPSGSTDITGDINTISSTGMLLLGVADDNNDFLLSAPGTMGEVKLQLDPNNDATGWSDYLNYDWNADGFINADDHPEATVTFGQFRGSDRIIHWREMFN</sequence>
<evidence type="ECO:0000313" key="4">
    <source>
        <dbReference type="EMBL" id="AGH47416.1"/>
    </source>
</evidence>
<proteinExistence type="predicted"/>
<dbReference type="eggNOG" id="COG3343">
    <property type="taxonomic scope" value="Bacteria"/>
</dbReference>
<name>K7A243_9ALTE</name>